<reference evidence="1" key="1">
    <citation type="submission" date="2021-03" db="EMBL/GenBank/DDBJ databases">
        <title>Comparative genomics and phylogenomic investigation of the class Geoglossomycetes provide insights into ecological specialization and systematics.</title>
        <authorList>
            <person name="Melie T."/>
            <person name="Pirro S."/>
            <person name="Miller A.N."/>
            <person name="Quandt A."/>
        </authorList>
    </citation>
    <scope>NUCLEOTIDE SEQUENCE</scope>
    <source>
        <strain evidence="1">GBOQ0MN5Z8</strain>
    </source>
</reference>
<gene>
    <name evidence="1" type="ORF">FGG08_006612</name>
</gene>
<accession>A0A9P8KUS9</accession>
<name>A0A9P8KUS9_9PEZI</name>
<dbReference type="EMBL" id="JAGHQL010000200">
    <property type="protein sequence ID" value="KAH0536516.1"/>
    <property type="molecule type" value="Genomic_DNA"/>
</dbReference>
<proteinExistence type="predicted"/>
<sequence length="435" mass="45824">MGSNAASQAIDQKYQALGGQSFLGPAVTQLVADVGIGGAPGFHVDYEGGSIYWSATTGAHVIYGDIRLKWLSVGGPKSNIGYPKTDEAPTADNKSRFTDFAVDGHDTGAIYWTPDQGAHLIYGLIWLKWLSVGGETSNLGYPITDEASSPDNKSRFNNFGMDGHDTGAIYWTPAQGAHLIYGEIWLKWLSIGGEGSNLGYPITDEASTPDNICRFNDFAMDGHATGSIYWTPSGGAHLIYGEVWLKWNSLSGEAGPLGYPTTDETSAGDNNGRYNDFSKGGTIYWSPATGAHALVGGNPTELAWTVNFTFPSGTNAGGWTTLKVFSNGAFEFTGNFHDSGPTAYDYSVACVFVDADKKAWTAGHAGRIAGTLTPGSKDDPINESGNNPALARNWRAIAAGNQALRGRAQTSVSVEDILIALISAAGAVGAAIALV</sequence>
<evidence type="ECO:0000313" key="1">
    <source>
        <dbReference type="EMBL" id="KAH0536516.1"/>
    </source>
</evidence>
<organism evidence="1 2">
    <name type="scientific">Glutinoglossum americanum</name>
    <dbReference type="NCBI Taxonomy" id="1670608"/>
    <lineage>
        <taxon>Eukaryota</taxon>
        <taxon>Fungi</taxon>
        <taxon>Dikarya</taxon>
        <taxon>Ascomycota</taxon>
        <taxon>Pezizomycotina</taxon>
        <taxon>Geoglossomycetes</taxon>
        <taxon>Geoglossales</taxon>
        <taxon>Geoglossaceae</taxon>
        <taxon>Glutinoglossum</taxon>
    </lineage>
</organism>
<protein>
    <submittedName>
        <fullName evidence="1">Uncharacterized protein</fullName>
    </submittedName>
</protein>
<dbReference type="Pfam" id="PF08310">
    <property type="entry name" value="LGFP"/>
    <property type="match status" value="5"/>
</dbReference>
<comment type="caution">
    <text evidence="1">The sequence shown here is derived from an EMBL/GenBank/DDBJ whole genome shotgun (WGS) entry which is preliminary data.</text>
</comment>
<dbReference type="OrthoDB" id="5411468at2759"/>
<dbReference type="AlphaFoldDB" id="A0A9P8KUS9"/>
<keyword evidence="2" id="KW-1185">Reference proteome</keyword>
<evidence type="ECO:0000313" key="2">
    <source>
        <dbReference type="Proteomes" id="UP000698800"/>
    </source>
</evidence>
<dbReference type="Proteomes" id="UP000698800">
    <property type="component" value="Unassembled WGS sequence"/>
</dbReference>
<dbReference type="InterPro" id="IPR013207">
    <property type="entry name" value="LGFP"/>
</dbReference>